<sequence>MVRSPVTLIKPQWMLLILAPLLVVSPIFAIAIGSAQLEFSTVISAIKTLLSAAEPSSIGERIVIELRFPRVLMAMICGAGLAVCGSVLQSITRNPLADPYLFGISSGASLGAVIALTIGLGTIGLPVAAFAGALIAVMVVMVMARDGRIEGLILAGVAISFLLGSLANLVLYFSEAQAIQAVLFWTMGSFARAGWGDLGIPALILLVALIVIAHQQRALMALMAGDESAHTQGVAVQPLRLGMLLLTALLTATLVANCGGIGFVGLMVPHIVRMLIGSGGVIGILVTAITGALLMVWVDLLARWLLPSQELPVGVVTAILGSVFFLGLLIKRRGERR</sequence>
<dbReference type="Gene3D" id="1.10.3470.10">
    <property type="entry name" value="ABC transporter involved in vitamin B12 uptake, BtuC"/>
    <property type="match status" value="1"/>
</dbReference>
<dbReference type="CDD" id="cd06550">
    <property type="entry name" value="TM_ABC_iron-siderophores_like"/>
    <property type="match status" value="1"/>
</dbReference>
<dbReference type="PANTHER" id="PTHR30472:SF67">
    <property type="entry name" value="PERMEASE OF ABC TRANSPORTER-RELATED"/>
    <property type="match status" value="1"/>
</dbReference>
<gene>
    <name evidence="9" type="ORF">FCL42_20025</name>
</gene>
<evidence type="ECO:0000256" key="1">
    <source>
        <dbReference type="ARBA" id="ARBA00004651"/>
    </source>
</evidence>
<feature type="transmembrane region" description="Helical" evidence="8">
    <location>
        <begin position="244"/>
        <end position="268"/>
    </location>
</feature>
<feature type="transmembrane region" description="Helical" evidence="8">
    <location>
        <begin position="71"/>
        <end position="88"/>
    </location>
</feature>
<evidence type="ECO:0000256" key="5">
    <source>
        <dbReference type="ARBA" id="ARBA00022692"/>
    </source>
</evidence>
<keyword evidence="4" id="KW-1003">Cell membrane</keyword>
<keyword evidence="5 8" id="KW-0812">Transmembrane</keyword>
<organism evidence="9 10">
    <name type="scientific">Ferrimonas aestuarii</name>
    <dbReference type="NCBI Taxonomy" id="2569539"/>
    <lineage>
        <taxon>Bacteria</taxon>
        <taxon>Pseudomonadati</taxon>
        <taxon>Pseudomonadota</taxon>
        <taxon>Gammaproteobacteria</taxon>
        <taxon>Alteromonadales</taxon>
        <taxon>Ferrimonadaceae</taxon>
        <taxon>Ferrimonas</taxon>
    </lineage>
</organism>
<feature type="transmembrane region" description="Helical" evidence="8">
    <location>
        <begin position="311"/>
        <end position="330"/>
    </location>
</feature>
<comment type="caution">
    <text evidence="9">The sequence shown here is derived from an EMBL/GenBank/DDBJ whole genome shotgun (WGS) entry which is preliminary data.</text>
</comment>
<dbReference type="PANTHER" id="PTHR30472">
    <property type="entry name" value="FERRIC ENTEROBACTIN TRANSPORT SYSTEM PERMEASE PROTEIN"/>
    <property type="match status" value="1"/>
</dbReference>
<keyword evidence="6 8" id="KW-1133">Transmembrane helix</keyword>
<dbReference type="InterPro" id="IPR000522">
    <property type="entry name" value="ABC_transptr_permease_BtuC"/>
</dbReference>
<dbReference type="AlphaFoldDB" id="A0A4U1BH62"/>
<dbReference type="GO" id="GO:0033214">
    <property type="term" value="P:siderophore-iron import into cell"/>
    <property type="evidence" value="ECO:0007669"/>
    <property type="project" value="TreeGrafter"/>
</dbReference>
<comment type="similarity">
    <text evidence="2">Belongs to the binding-protein-dependent transport system permease family. FecCD subfamily.</text>
</comment>
<dbReference type="GO" id="GO:0022857">
    <property type="term" value="F:transmembrane transporter activity"/>
    <property type="evidence" value="ECO:0007669"/>
    <property type="project" value="InterPro"/>
</dbReference>
<feature type="transmembrane region" description="Helical" evidence="8">
    <location>
        <begin position="12"/>
        <end position="32"/>
    </location>
</feature>
<evidence type="ECO:0000256" key="2">
    <source>
        <dbReference type="ARBA" id="ARBA00007935"/>
    </source>
</evidence>
<keyword evidence="10" id="KW-1185">Reference proteome</keyword>
<reference evidence="9 10" key="1">
    <citation type="submission" date="2019-04" db="EMBL/GenBank/DDBJ databases">
        <authorList>
            <person name="Hwang J.C."/>
        </authorList>
    </citation>
    <scope>NUCLEOTIDE SEQUENCE [LARGE SCALE GENOMIC DNA]</scope>
    <source>
        <strain evidence="9 10">IMCC35002</strain>
    </source>
</reference>
<accession>A0A4U1BH62</accession>
<proteinExistence type="inferred from homology"/>
<dbReference type="Pfam" id="PF01032">
    <property type="entry name" value="FecCD"/>
    <property type="match status" value="1"/>
</dbReference>
<evidence type="ECO:0000313" key="10">
    <source>
        <dbReference type="Proteomes" id="UP000305675"/>
    </source>
</evidence>
<dbReference type="OrthoDB" id="9055647at2"/>
<feature type="transmembrane region" description="Helical" evidence="8">
    <location>
        <begin position="280"/>
        <end position="305"/>
    </location>
</feature>
<keyword evidence="7 8" id="KW-0472">Membrane</keyword>
<dbReference type="InterPro" id="IPR037294">
    <property type="entry name" value="ABC_BtuC-like"/>
</dbReference>
<feature type="transmembrane region" description="Helical" evidence="8">
    <location>
        <begin position="127"/>
        <end position="144"/>
    </location>
</feature>
<evidence type="ECO:0000256" key="7">
    <source>
        <dbReference type="ARBA" id="ARBA00023136"/>
    </source>
</evidence>
<keyword evidence="3" id="KW-0813">Transport</keyword>
<feature type="transmembrane region" description="Helical" evidence="8">
    <location>
        <begin position="151"/>
        <end position="172"/>
    </location>
</feature>
<feature type="transmembrane region" description="Helical" evidence="8">
    <location>
        <begin position="100"/>
        <end position="121"/>
    </location>
</feature>
<dbReference type="EMBL" id="SWCJ01000024">
    <property type="protein sequence ID" value="TKB50074.1"/>
    <property type="molecule type" value="Genomic_DNA"/>
</dbReference>
<evidence type="ECO:0000256" key="4">
    <source>
        <dbReference type="ARBA" id="ARBA00022475"/>
    </source>
</evidence>
<feature type="transmembrane region" description="Helical" evidence="8">
    <location>
        <begin position="202"/>
        <end position="224"/>
    </location>
</feature>
<protein>
    <submittedName>
        <fullName evidence="9">Iron ABC transporter permease</fullName>
    </submittedName>
</protein>
<evidence type="ECO:0000256" key="3">
    <source>
        <dbReference type="ARBA" id="ARBA00022448"/>
    </source>
</evidence>
<dbReference type="SUPFAM" id="SSF81345">
    <property type="entry name" value="ABC transporter involved in vitamin B12 uptake, BtuC"/>
    <property type="match status" value="1"/>
</dbReference>
<comment type="subcellular location">
    <subcellularLocation>
        <location evidence="1">Cell membrane</location>
        <topology evidence="1">Multi-pass membrane protein</topology>
    </subcellularLocation>
</comment>
<dbReference type="GO" id="GO:0005886">
    <property type="term" value="C:plasma membrane"/>
    <property type="evidence" value="ECO:0007669"/>
    <property type="project" value="UniProtKB-SubCell"/>
</dbReference>
<evidence type="ECO:0000313" key="9">
    <source>
        <dbReference type="EMBL" id="TKB50074.1"/>
    </source>
</evidence>
<evidence type="ECO:0000256" key="6">
    <source>
        <dbReference type="ARBA" id="ARBA00022989"/>
    </source>
</evidence>
<dbReference type="RefSeq" id="WP_136865206.1">
    <property type="nucleotide sequence ID" value="NZ_SWCJ01000024.1"/>
</dbReference>
<dbReference type="Proteomes" id="UP000305675">
    <property type="component" value="Unassembled WGS sequence"/>
</dbReference>
<evidence type="ECO:0000256" key="8">
    <source>
        <dbReference type="SAM" id="Phobius"/>
    </source>
</evidence>
<name>A0A4U1BH62_9GAMM</name>
<dbReference type="FunFam" id="1.10.3470.10:FF:000001">
    <property type="entry name" value="Vitamin B12 ABC transporter permease BtuC"/>
    <property type="match status" value="1"/>
</dbReference>